<dbReference type="EMBL" id="GBXM01076939">
    <property type="protein sequence ID" value="JAH31638.1"/>
    <property type="molecule type" value="Transcribed_RNA"/>
</dbReference>
<protein>
    <submittedName>
        <fullName evidence="1">Uncharacterized protein</fullName>
    </submittedName>
</protein>
<dbReference type="AlphaFoldDB" id="A0A0E9RTN4"/>
<reference evidence="1" key="1">
    <citation type="submission" date="2014-11" db="EMBL/GenBank/DDBJ databases">
        <authorList>
            <person name="Amaro Gonzalez C."/>
        </authorList>
    </citation>
    <scope>NUCLEOTIDE SEQUENCE</scope>
</reference>
<name>A0A0E9RTN4_ANGAN</name>
<accession>A0A0E9RTN4</accession>
<sequence>MCLILLQLSVYQGLLKTKFQKGKKHCSHSKSQKVSLACCQFHACTFFF</sequence>
<organism evidence="1">
    <name type="scientific">Anguilla anguilla</name>
    <name type="common">European freshwater eel</name>
    <name type="synonym">Muraena anguilla</name>
    <dbReference type="NCBI Taxonomy" id="7936"/>
    <lineage>
        <taxon>Eukaryota</taxon>
        <taxon>Metazoa</taxon>
        <taxon>Chordata</taxon>
        <taxon>Craniata</taxon>
        <taxon>Vertebrata</taxon>
        <taxon>Euteleostomi</taxon>
        <taxon>Actinopterygii</taxon>
        <taxon>Neopterygii</taxon>
        <taxon>Teleostei</taxon>
        <taxon>Anguilliformes</taxon>
        <taxon>Anguillidae</taxon>
        <taxon>Anguilla</taxon>
    </lineage>
</organism>
<proteinExistence type="predicted"/>
<reference evidence="1" key="2">
    <citation type="journal article" date="2015" name="Fish Shellfish Immunol.">
        <title>Early steps in the European eel (Anguilla anguilla)-Vibrio vulnificus interaction in the gills: Role of the RtxA13 toxin.</title>
        <authorList>
            <person name="Callol A."/>
            <person name="Pajuelo D."/>
            <person name="Ebbesson L."/>
            <person name="Teles M."/>
            <person name="MacKenzie S."/>
            <person name="Amaro C."/>
        </authorList>
    </citation>
    <scope>NUCLEOTIDE SEQUENCE</scope>
</reference>
<evidence type="ECO:0000313" key="1">
    <source>
        <dbReference type="EMBL" id="JAH31638.1"/>
    </source>
</evidence>